<proteinExistence type="predicted"/>
<name>A0ABW8SYE1_9CLOT</name>
<dbReference type="RefSeq" id="WP_406767954.1">
    <property type="nucleotide sequence ID" value="NZ_JBJHZZ010000001.1"/>
</dbReference>
<accession>A0ABW8SYE1</accession>
<evidence type="ECO:0000313" key="1">
    <source>
        <dbReference type="EMBL" id="MFL0245493.1"/>
    </source>
</evidence>
<dbReference type="EMBL" id="JBJHZZ010000001">
    <property type="protein sequence ID" value="MFL0245493.1"/>
    <property type="molecule type" value="Genomic_DNA"/>
</dbReference>
<evidence type="ECO:0000313" key="2">
    <source>
        <dbReference type="Proteomes" id="UP001623591"/>
    </source>
</evidence>
<protein>
    <submittedName>
        <fullName evidence="1">Uncharacterized protein</fullName>
    </submittedName>
</protein>
<reference evidence="1 2" key="1">
    <citation type="submission" date="2024-11" db="EMBL/GenBank/DDBJ databases">
        <authorList>
            <person name="Heng Y.C."/>
            <person name="Lim A.C.H."/>
            <person name="Lee J.K.Y."/>
            <person name="Kittelmann S."/>
        </authorList>
    </citation>
    <scope>NUCLEOTIDE SEQUENCE [LARGE SCALE GENOMIC DNA]</scope>
    <source>
        <strain evidence="1 2">WILCCON 0185</strain>
    </source>
</reference>
<dbReference type="Proteomes" id="UP001623591">
    <property type="component" value="Unassembled WGS sequence"/>
</dbReference>
<comment type="caution">
    <text evidence="1">The sequence shown here is derived from an EMBL/GenBank/DDBJ whole genome shotgun (WGS) entry which is preliminary data.</text>
</comment>
<organism evidence="1 2">
    <name type="scientific">Candidatus Clostridium stratigraminis</name>
    <dbReference type="NCBI Taxonomy" id="3381661"/>
    <lineage>
        <taxon>Bacteria</taxon>
        <taxon>Bacillati</taxon>
        <taxon>Bacillota</taxon>
        <taxon>Clostridia</taxon>
        <taxon>Eubacteriales</taxon>
        <taxon>Clostridiaceae</taxon>
        <taxon>Clostridium</taxon>
    </lineage>
</organism>
<keyword evidence="2" id="KW-1185">Reference proteome</keyword>
<sequence>MAISIVINYPETEEGMKMFEERQAQAFLKILRRKLPKEDLDLLIKRLEEMQSTNIRN</sequence>
<gene>
    <name evidence="1" type="ORF">ACJDUG_00700</name>
</gene>